<dbReference type="RefSeq" id="WP_140880837.1">
    <property type="nucleotide sequence ID" value="NZ_RCZP01000001.1"/>
</dbReference>
<dbReference type="SUPFAM" id="SSF52172">
    <property type="entry name" value="CheY-like"/>
    <property type="match status" value="1"/>
</dbReference>
<comment type="caution">
    <text evidence="4">The sequence shown here is derived from an EMBL/GenBank/DDBJ whole genome shotgun (WGS) entry which is preliminary data.</text>
</comment>
<proteinExistence type="predicted"/>
<feature type="domain" description="Response regulatory" evidence="3">
    <location>
        <begin position="12"/>
        <end position="128"/>
    </location>
</feature>
<dbReference type="Gene3D" id="3.40.50.2300">
    <property type="match status" value="1"/>
</dbReference>
<dbReference type="PANTHER" id="PTHR44591:SF21">
    <property type="entry name" value="TWO-COMPONENT RESPONSE REGULATOR"/>
    <property type="match status" value="1"/>
</dbReference>
<dbReference type="SMART" id="SM00448">
    <property type="entry name" value="REC"/>
    <property type="match status" value="1"/>
</dbReference>
<name>A0A502GHP5_9PROT</name>
<keyword evidence="1 2" id="KW-0597">Phosphoprotein</keyword>
<protein>
    <submittedName>
        <fullName evidence="4">Response regulator</fullName>
    </submittedName>
</protein>
<dbReference type="EMBL" id="RCZP01000001">
    <property type="protein sequence ID" value="TPG61108.1"/>
    <property type="molecule type" value="Genomic_DNA"/>
</dbReference>
<organism evidence="4 5">
    <name type="scientific">Muricoccus nepalensis</name>
    <dbReference type="NCBI Taxonomy" id="1854500"/>
    <lineage>
        <taxon>Bacteria</taxon>
        <taxon>Pseudomonadati</taxon>
        <taxon>Pseudomonadota</taxon>
        <taxon>Alphaproteobacteria</taxon>
        <taxon>Acetobacterales</taxon>
        <taxon>Roseomonadaceae</taxon>
        <taxon>Muricoccus</taxon>
    </lineage>
</organism>
<evidence type="ECO:0000313" key="5">
    <source>
        <dbReference type="Proteomes" id="UP000317078"/>
    </source>
</evidence>
<sequence length="142" mass="15051">MPDEPARDGSARVLVAEDEEAVALLIDLDLSESGYHVTCAPDGAVAAAALDAEPFDAVVTDVRMPNLDGVGLVRKIVSTWPGMPIVVLSGYMTEEQNRTLLSLGVQPQALLEKPDGFRHLRSTLESLLGDRAASRGGSPADR</sequence>
<dbReference type="Pfam" id="PF00072">
    <property type="entry name" value="Response_reg"/>
    <property type="match status" value="1"/>
</dbReference>
<dbReference type="PROSITE" id="PS50110">
    <property type="entry name" value="RESPONSE_REGULATORY"/>
    <property type="match status" value="1"/>
</dbReference>
<dbReference type="InterPro" id="IPR011006">
    <property type="entry name" value="CheY-like_superfamily"/>
</dbReference>
<dbReference type="Proteomes" id="UP000317078">
    <property type="component" value="Unassembled WGS sequence"/>
</dbReference>
<evidence type="ECO:0000259" key="3">
    <source>
        <dbReference type="PROSITE" id="PS50110"/>
    </source>
</evidence>
<evidence type="ECO:0000256" key="1">
    <source>
        <dbReference type="ARBA" id="ARBA00022553"/>
    </source>
</evidence>
<dbReference type="OrthoDB" id="8019678at2"/>
<evidence type="ECO:0000313" key="4">
    <source>
        <dbReference type="EMBL" id="TPG61108.1"/>
    </source>
</evidence>
<accession>A0A502GHP5</accession>
<dbReference type="InterPro" id="IPR050595">
    <property type="entry name" value="Bact_response_regulator"/>
</dbReference>
<dbReference type="InterPro" id="IPR001789">
    <property type="entry name" value="Sig_transdc_resp-reg_receiver"/>
</dbReference>
<dbReference type="PANTHER" id="PTHR44591">
    <property type="entry name" value="STRESS RESPONSE REGULATOR PROTEIN 1"/>
    <property type="match status" value="1"/>
</dbReference>
<evidence type="ECO:0000256" key="2">
    <source>
        <dbReference type="PROSITE-ProRule" id="PRU00169"/>
    </source>
</evidence>
<feature type="modified residue" description="4-aspartylphosphate" evidence="2">
    <location>
        <position position="61"/>
    </location>
</feature>
<dbReference type="GO" id="GO:0000160">
    <property type="term" value="P:phosphorelay signal transduction system"/>
    <property type="evidence" value="ECO:0007669"/>
    <property type="project" value="InterPro"/>
</dbReference>
<gene>
    <name evidence="4" type="ORF">EAH89_00645</name>
</gene>
<reference evidence="4 5" key="1">
    <citation type="journal article" date="2019" name="Environ. Microbiol.">
        <title>Species interactions and distinct microbial communities in high Arctic permafrost affected cryosols are associated with the CH4 and CO2 gas fluxes.</title>
        <authorList>
            <person name="Altshuler I."/>
            <person name="Hamel J."/>
            <person name="Turney S."/>
            <person name="Magnuson E."/>
            <person name="Levesque R."/>
            <person name="Greer C."/>
            <person name="Whyte L.G."/>
        </authorList>
    </citation>
    <scope>NUCLEOTIDE SEQUENCE [LARGE SCALE GENOMIC DNA]</scope>
    <source>
        <strain evidence="4 5">S9.3B</strain>
    </source>
</reference>
<keyword evidence="5" id="KW-1185">Reference proteome</keyword>
<dbReference type="AlphaFoldDB" id="A0A502GHP5"/>